<protein>
    <submittedName>
        <fullName evidence="2">Phage protein</fullName>
    </submittedName>
</protein>
<dbReference type="Pfam" id="PF06223">
    <property type="entry name" value="Phage_tail_T"/>
    <property type="match status" value="1"/>
</dbReference>
<name>A0A0N0XAE8_PSESX</name>
<evidence type="ECO:0000259" key="1">
    <source>
        <dbReference type="Pfam" id="PF06223"/>
    </source>
</evidence>
<dbReference type="EMBL" id="LGLN01000035">
    <property type="protein sequence ID" value="KPC32524.1"/>
    <property type="molecule type" value="Genomic_DNA"/>
</dbReference>
<evidence type="ECO:0000313" key="3">
    <source>
        <dbReference type="Proteomes" id="UP000037891"/>
    </source>
</evidence>
<gene>
    <name evidence="2" type="ORF">ABJ99_4547</name>
</gene>
<dbReference type="AlphaFoldDB" id="A0A0N0XAE8"/>
<organism evidence="2 3">
    <name type="scientific">Pseudomonas syringae pv. cilantro</name>
    <dbReference type="NCBI Taxonomy" id="81035"/>
    <lineage>
        <taxon>Bacteria</taxon>
        <taxon>Pseudomonadati</taxon>
        <taxon>Pseudomonadota</taxon>
        <taxon>Gammaproteobacteria</taxon>
        <taxon>Pseudomonadales</taxon>
        <taxon>Pseudomonadaceae</taxon>
        <taxon>Pseudomonas</taxon>
        <taxon>Pseudomonas syringae</taxon>
    </lineage>
</organism>
<proteinExistence type="predicted"/>
<reference evidence="2 3" key="1">
    <citation type="submission" date="2015-07" db="EMBL/GenBank/DDBJ databases">
        <authorList>
            <person name="Noorani M."/>
        </authorList>
    </citation>
    <scope>NUCLEOTIDE SEQUENCE [LARGE SCALE GENOMIC DNA]</scope>
    <source>
        <strain evidence="2 3">0788_9</strain>
    </source>
</reference>
<dbReference type="Proteomes" id="UP000037891">
    <property type="component" value="Unassembled WGS sequence"/>
</dbReference>
<dbReference type="RefSeq" id="WP_054085843.1">
    <property type="nucleotide sequence ID" value="NZ_LGLN01000035.1"/>
</dbReference>
<evidence type="ECO:0000313" key="2">
    <source>
        <dbReference type="EMBL" id="KPC32524.1"/>
    </source>
</evidence>
<feature type="domain" description="Minor tail T" evidence="1">
    <location>
        <begin position="22"/>
        <end position="84"/>
    </location>
</feature>
<dbReference type="PATRIC" id="fig|81035.3.peg.4854"/>
<comment type="caution">
    <text evidence="2">The sequence shown here is derived from an EMBL/GenBank/DDBJ whole genome shotgun (WGS) entry which is preliminary data.</text>
</comment>
<reference evidence="2 3" key="2">
    <citation type="submission" date="2015-10" db="EMBL/GenBank/DDBJ databases">
        <title>Comparative genomics and high-throughput reverse genetic screens identify a new phytobacterial MAMP and an Arabidopsis receptor required for immune elicitation.</title>
        <authorList>
            <person name="Mott G.A."/>
            <person name="Thakur S."/>
            <person name="Wang P.W."/>
            <person name="Desveaux D."/>
            <person name="Guttman D.S."/>
        </authorList>
    </citation>
    <scope>NUCLEOTIDE SEQUENCE [LARGE SCALE GENOMIC DNA]</scope>
    <source>
        <strain evidence="2 3">0788_9</strain>
    </source>
</reference>
<accession>A0A0N0XAE8</accession>
<dbReference type="InterPro" id="IPR009350">
    <property type="entry name" value="Phage_tail_T"/>
</dbReference>
<sequence length="88" mass="9751">MHELVLNGIGGRTIAEAKANITYSEVLAWSAYRDKHGSLNPMRRIELSGALVALQVNRANGGEADLYDFMPHAERPAITLEQAMREWG</sequence>